<dbReference type="AlphaFoldDB" id="A0A3P8J6Y8"/>
<organism evidence="1 2">
    <name type="scientific">Schistosoma curassoni</name>
    <dbReference type="NCBI Taxonomy" id="6186"/>
    <lineage>
        <taxon>Eukaryota</taxon>
        <taxon>Metazoa</taxon>
        <taxon>Spiralia</taxon>
        <taxon>Lophotrochozoa</taxon>
        <taxon>Platyhelminthes</taxon>
        <taxon>Trematoda</taxon>
        <taxon>Digenea</taxon>
        <taxon>Strigeidida</taxon>
        <taxon>Schistosomatoidea</taxon>
        <taxon>Schistosomatidae</taxon>
        <taxon>Schistosoma</taxon>
    </lineage>
</organism>
<keyword evidence="2" id="KW-1185">Reference proteome</keyword>
<dbReference type="Proteomes" id="UP000279833">
    <property type="component" value="Unassembled WGS sequence"/>
</dbReference>
<reference evidence="1 2" key="1">
    <citation type="submission" date="2018-11" db="EMBL/GenBank/DDBJ databases">
        <authorList>
            <consortium name="Pathogen Informatics"/>
        </authorList>
    </citation>
    <scope>NUCLEOTIDE SEQUENCE [LARGE SCALE GENOMIC DNA]</scope>
    <source>
        <strain>Dakar</strain>
        <strain evidence="2">Senegal</strain>
    </source>
</reference>
<gene>
    <name evidence="1" type="ORF">SCUD_LOCUS17893</name>
</gene>
<sequence>MIQLTTNCGNINATIALHNQLVAAAIETAASRFSCVNNSETKNHGIEPKLTENPNKNVYVNTIDRIVSLLISVTCLIIKVKVNSKRLKRQADIPNINKGRLPFRSIINMDANEPIRIVTPVPRFA</sequence>
<protein>
    <submittedName>
        <fullName evidence="1">Uncharacterized protein</fullName>
    </submittedName>
</protein>
<accession>A0A3P8J6Y8</accession>
<evidence type="ECO:0000313" key="1">
    <source>
        <dbReference type="EMBL" id="VDP64469.1"/>
    </source>
</evidence>
<name>A0A3P8J6Y8_9TREM</name>
<proteinExistence type="predicted"/>
<dbReference type="EMBL" id="UZAK01040352">
    <property type="protein sequence ID" value="VDP64469.1"/>
    <property type="molecule type" value="Genomic_DNA"/>
</dbReference>
<evidence type="ECO:0000313" key="2">
    <source>
        <dbReference type="Proteomes" id="UP000279833"/>
    </source>
</evidence>